<dbReference type="InterPro" id="IPR036196">
    <property type="entry name" value="Ptyr_pPase_sf"/>
</dbReference>
<dbReference type="Proteomes" id="UP000269438">
    <property type="component" value="Unassembled WGS sequence"/>
</dbReference>
<evidence type="ECO:0000256" key="2">
    <source>
        <dbReference type="ARBA" id="ARBA00022801"/>
    </source>
</evidence>
<dbReference type="Pfam" id="PF01451">
    <property type="entry name" value="LMWPc"/>
    <property type="match status" value="1"/>
</dbReference>
<dbReference type="GO" id="GO:0004725">
    <property type="term" value="F:protein tyrosine phosphatase activity"/>
    <property type="evidence" value="ECO:0007669"/>
    <property type="project" value="InterPro"/>
</dbReference>
<evidence type="ECO:0000259" key="5">
    <source>
        <dbReference type="SMART" id="SM00226"/>
    </source>
</evidence>
<proteinExistence type="inferred from homology"/>
<feature type="domain" description="Phosphotyrosine protein phosphatase I" evidence="5">
    <location>
        <begin position="4"/>
        <end position="193"/>
    </location>
</feature>
<dbReference type="OrthoDB" id="9784339at2"/>
<protein>
    <submittedName>
        <fullName evidence="6">Low molecular weight phosphatase family protein</fullName>
    </submittedName>
</protein>
<comment type="caution">
    <text evidence="6">The sequence shown here is derived from an EMBL/GenBank/DDBJ whole genome shotgun (WGS) entry which is preliminary data.</text>
</comment>
<dbReference type="AlphaFoldDB" id="A0A3L7AM20"/>
<feature type="active site" evidence="4">
    <location>
        <position position="16"/>
    </location>
</feature>
<dbReference type="PANTHER" id="PTHR11717">
    <property type="entry name" value="LOW MOLECULAR WEIGHT PROTEIN TYROSINE PHOSPHATASE"/>
    <property type="match status" value="1"/>
</dbReference>
<comment type="similarity">
    <text evidence="1">Belongs to the low molecular weight phosphotyrosine protein phosphatase family.</text>
</comment>
<dbReference type="PANTHER" id="PTHR11717:SF31">
    <property type="entry name" value="LOW MOLECULAR WEIGHT PROTEIN-TYROSINE-PHOSPHATASE ETP-RELATED"/>
    <property type="match status" value="1"/>
</dbReference>
<dbReference type="EMBL" id="RCUY01000001">
    <property type="protein sequence ID" value="RLP84436.1"/>
    <property type="molecule type" value="Genomic_DNA"/>
</dbReference>
<sequence length="209" mass="22343">MTPLNVLVVCTGNICRSPYAERALQAMADRIAPGVFRVTSAGTRAVVGRPMEAGSARILGERGIPAAGPVARQLTTSMVQDADLVLGLAREHRADVLDLVPGALRRTFTLREFARLLETCGTPAAEDLNDALAAPDIPARWRALTPLALRHRTDSKAAHPADDDVLDPFGLDDTAFRTMAAQIDAALIPLLDTLTKLAAADRHPRTTHS</sequence>
<accession>A0A3L7AM20</accession>
<dbReference type="SUPFAM" id="SSF52788">
    <property type="entry name" value="Phosphotyrosine protein phosphatases I"/>
    <property type="match status" value="1"/>
</dbReference>
<dbReference type="InterPro" id="IPR050438">
    <property type="entry name" value="LMW_PTPase"/>
</dbReference>
<dbReference type="InterPro" id="IPR017867">
    <property type="entry name" value="Tyr_phospatase_low_mol_wt"/>
</dbReference>
<dbReference type="SMART" id="SM00226">
    <property type="entry name" value="LMWPc"/>
    <property type="match status" value="1"/>
</dbReference>
<dbReference type="RefSeq" id="WP_121686932.1">
    <property type="nucleotide sequence ID" value="NZ_RCUY01000001.1"/>
</dbReference>
<dbReference type="InterPro" id="IPR023485">
    <property type="entry name" value="Ptyr_pPase"/>
</dbReference>
<dbReference type="PRINTS" id="PR00719">
    <property type="entry name" value="LMWPTPASE"/>
</dbReference>
<organism evidence="6 8">
    <name type="scientific">Mycetocola lacteus</name>
    <dbReference type="NCBI Taxonomy" id="76637"/>
    <lineage>
        <taxon>Bacteria</taxon>
        <taxon>Bacillati</taxon>
        <taxon>Actinomycetota</taxon>
        <taxon>Actinomycetes</taxon>
        <taxon>Micrococcales</taxon>
        <taxon>Microbacteriaceae</taxon>
        <taxon>Mycetocola</taxon>
    </lineage>
</organism>
<reference evidence="6 8" key="1">
    <citation type="submission" date="2018-10" db="EMBL/GenBank/DDBJ databases">
        <authorList>
            <person name="Li J."/>
        </authorList>
    </citation>
    <scope>NUCLEOTIDE SEQUENCE [LARGE SCALE GENOMIC DNA]</scope>
    <source>
        <strain evidence="6 8">JCM 11654</strain>
    </source>
</reference>
<evidence type="ECO:0000313" key="7">
    <source>
        <dbReference type="EMBL" id="RLP84436.1"/>
    </source>
</evidence>
<evidence type="ECO:0000256" key="1">
    <source>
        <dbReference type="ARBA" id="ARBA00011063"/>
    </source>
</evidence>
<keyword evidence="2" id="KW-0378">Hydrolase</keyword>
<dbReference type="EMBL" id="RCUY01000011">
    <property type="protein sequence ID" value="RLP80651.1"/>
    <property type="molecule type" value="Genomic_DNA"/>
</dbReference>
<gene>
    <name evidence="7" type="ORF">D9V34_00020</name>
    <name evidence="6" type="ORF">D9V34_12315</name>
</gene>
<keyword evidence="3" id="KW-0904">Protein phosphatase</keyword>
<dbReference type="Gene3D" id="3.40.50.2300">
    <property type="match status" value="1"/>
</dbReference>
<evidence type="ECO:0000256" key="4">
    <source>
        <dbReference type="PIRSR" id="PIRSR617867-1"/>
    </source>
</evidence>
<feature type="active site" description="Nucleophile" evidence="4">
    <location>
        <position position="10"/>
    </location>
</feature>
<name>A0A3L7AM20_9MICO</name>
<evidence type="ECO:0000313" key="8">
    <source>
        <dbReference type="Proteomes" id="UP000269438"/>
    </source>
</evidence>
<evidence type="ECO:0000313" key="6">
    <source>
        <dbReference type="EMBL" id="RLP80651.1"/>
    </source>
</evidence>
<evidence type="ECO:0000256" key="3">
    <source>
        <dbReference type="ARBA" id="ARBA00022912"/>
    </source>
</evidence>
<keyword evidence="8" id="KW-1185">Reference proteome</keyword>